<dbReference type="Proteomes" id="UP000035642">
    <property type="component" value="Unassembled WGS sequence"/>
</dbReference>
<reference evidence="1" key="1">
    <citation type="submission" date="2012-09" db="EMBL/GenBank/DDBJ databases">
        <authorList>
            <person name="Martin A.A."/>
        </authorList>
    </citation>
    <scope>NUCLEOTIDE SEQUENCE</scope>
</reference>
<evidence type="ECO:0000313" key="1">
    <source>
        <dbReference type="Proteomes" id="UP000035642"/>
    </source>
</evidence>
<accession>A0A0K0DEQ1</accession>
<proteinExistence type="predicted"/>
<organism evidence="1 2">
    <name type="scientific">Angiostrongylus cantonensis</name>
    <name type="common">Rat lungworm</name>
    <dbReference type="NCBI Taxonomy" id="6313"/>
    <lineage>
        <taxon>Eukaryota</taxon>
        <taxon>Metazoa</taxon>
        <taxon>Ecdysozoa</taxon>
        <taxon>Nematoda</taxon>
        <taxon>Chromadorea</taxon>
        <taxon>Rhabditida</taxon>
        <taxon>Rhabditina</taxon>
        <taxon>Rhabditomorpha</taxon>
        <taxon>Strongyloidea</taxon>
        <taxon>Metastrongylidae</taxon>
        <taxon>Angiostrongylus</taxon>
    </lineage>
</organism>
<keyword evidence="1" id="KW-1185">Reference proteome</keyword>
<reference evidence="2" key="2">
    <citation type="submission" date="2017-02" db="UniProtKB">
        <authorList>
            <consortium name="WormBaseParasite"/>
        </authorList>
    </citation>
    <scope>IDENTIFICATION</scope>
</reference>
<sequence>MQNKELRETIDCLLCLPPTTCILKRPFPFQILPHVSLRYLTLNCVFQMISSIHSWKNQQLPT</sequence>
<name>A0A0K0DEQ1_ANGCA</name>
<protein>
    <submittedName>
        <fullName evidence="2">Ovule protein</fullName>
    </submittedName>
</protein>
<evidence type="ECO:0000313" key="2">
    <source>
        <dbReference type="WBParaSite" id="ACAC_0000937001-mRNA-1"/>
    </source>
</evidence>
<dbReference type="AlphaFoldDB" id="A0A0K0DEQ1"/>
<dbReference type="WBParaSite" id="ACAC_0000937001-mRNA-1">
    <property type="protein sequence ID" value="ACAC_0000937001-mRNA-1"/>
    <property type="gene ID" value="ACAC_0000937001"/>
</dbReference>